<dbReference type="EMBL" id="HBKQ01036819">
    <property type="protein sequence ID" value="CAE2258381.1"/>
    <property type="molecule type" value="Transcribed_RNA"/>
</dbReference>
<protein>
    <recommendedName>
        <fullName evidence="3">Transcription activator GCR1-like domain-containing protein</fullName>
    </recommendedName>
</protein>
<evidence type="ECO:0008006" key="3">
    <source>
        <dbReference type="Google" id="ProtNLM"/>
    </source>
</evidence>
<name>A0A7S4JBF9_9STRA</name>
<feature type="compositionally biased region" description="Basic and acidic residues" evidence="1">
    <location>
        <begin position="164"/>
        <end position="179"/>
    </location>
</feature>
<feature type="compositionally biased region" description="Basic residues" evidence="1">
    <location>
        <begin position="188"/>
        <end position="198"/>
    </location>
</feature>
<organism evidence="2">
    <name type="scientific">Odontella aurita</name>
    <dbReference type="NCBI Taxonomy" id="265563"/>
    <lineage>
        <taxon>Eukaryota</taxon>
        <taxon>Sar</taxon>
        <taxon>Stramenopiles</taxon>
        <taxon>Ochrophyta</taxon>
        <taxon>Bacillariophyta</taxon>
        <taxon>Mediophyceae</taxon>
        <taxon>Biddulphiophycidae</taxon>
        <taxon>Eupodiscales</taxon>
        <taxon>Odontellaceae</taxon>
        <taxon>Odontella</taxon>
    </lineage>
</organism>
<accession>A0A7S4JBF9</accession>
<evidence type="ECO:0000256" key="1">
    <source>
        <dbReference type="SAM" id="MobiDB-lite"/>
    </source>
</evidence>
<gene>
    <name evidence="2" type="ORF">OAUR00152_LOCUS25388</name>
</gene>
<proteinExistence type="predicted"/>
<evidence type="ECO:0000313" key="2">
    <source>
        <dbReference type="EMBL" id="CAE2258381.1"/>
    </source>
</evidence>
<sequence length="348" mass="37876">MATMTTPIAWPQPPPPAPFWFPMPPSQPVQRFRPSPYYPDAAEAALICAAHSVLTSFLATSLTSTSTSPSAAAEPCSAGEEEDVLGSSGIRADVLHFHFPFLDCGALAAEVRRRRRSDGESKGGGGGTFLEENEGGATSNAEDDSVPPLPPSPENPSAVASPSEAERLRPKDSDSHREDGTDDGAASKPRRRKRKKQRPLPLVFNNPGTNAPPDPLPARHALLETQGLEPLMAQAFGPPPPARGEVGPLMLSSRPPDLRTLWEEYEVGIDGRKPARHFTSRERQKCKGSYCRRKIGWGAIDRMVSTGRWTAEGAIDEIHEVYGRDRKLNSLLLAMRDDERAGGHERLR</sequence>
<feature type="region of interest" description="Disordered" evidence="1">
    <location>
        <begin position="116"/>
        <end position="215"/>
    </location>
</feature>
<dbReference type="AlphaFoldDB" id="A0A7S4JBF9"/>
<reference evidence="2" key="1">
    <citation type="submission" date="2021-01" db="EMBL/GenBank/DDBJ databases">
        <authorList>
            <person name="Corre E."/>
            <person name="Pelletier E."/>
            <person name="Niang G."/>
            <person name="Scheremetjew M."/>
            <person name="Finn R."/>
            <person name="Kale V."/>
            <person name="Holt S."/>
            <person name="Cochrane G."/>
            <person name="Meng A."/>
            <person name="Brown T."/>
            <person name="Cohen L."/>
        </authorList>
    </citation>
    <scope>NUCLEOTIDE SEQUENCE</scope>
    <source>
        <strain evidence="2">Isolate 1302-5</strain>
    </source>
</reference>